<dbReference type="VEuPathDB" id="FungiDB:H310_09070"/>
<proteinExistence type="predicted"/>
<sequence>MQNEEHREKHILLDDIVTLLEDLKRDPGAKSKPSTDAKPASTASDKDKADQGGLIIREMVMQTMKRRADVTTEGGELKEKTAVEGRRSSLATAIEVDSERDRAIREKRLSSTDREERKAEREHQAALAKIESEKMINLINAALSSRK</sequence>
<name>A0A024TXN1_9STRA</name>
<feature type="compositionally biased region" description="Basic and acidic residues" evidence="1">
    <location>
        <begin position="24"/>
        <end position="35"/>
    </location>
</feature>
<gene>
    <name evidence="2" type="ORF">H310_09070</name>
</gene>
<dbReference type="OrthoDB" id="10565101at2759"/>
<reference evidence="2" key="1">
    <citation type="submission" date="2013-12" db="EMBL/GenBank/DDBJ databases">
        <title>The Genome Sequence of Aphanomyces invadans NJM9701.</title>
        <authorList>
            <consortium name="The Broad Institute Genomics Platform"/>
            <person name="Russ C."/>
            <person name="Tyler B."/>
            <person name="van West P."/>
            <person name="Dieguez-Uribeondo J."/>
            <person name="Young S.K."/>
            <person name="Zeng Q."/>
            <person name="Gargeya S."/>
            <person name="Fitzgerald M."/>
            <person name="Abouelleil A."/>
            <person name="Alvarado L."/>
            <person name="Chapman S.B."/>
            <person name="Gainer-Dewar J."/>
            <person name="Goldberg J."/>
            <person name="Griggs A."/>
            <person name="Gujja S."/>
            <person name="Hansen M."/>
            <person name="Howarth C."/>
            <person name="Imamovic A."/>
            <person name="Ireland A."/>
            <person name="Larimer J."/>
            <person name="McCowan C."/>
            <person name="Murphy C."/>
            <person name="Pearson M."/>
            <person name="Poon T.W."/>
            <person name="Priest M."/>
            <person name="Roberts A."/>
            <person name="Saif S."/>
            <person name="Shea T."/>
            <person name="Sykes S."/>
            <person name="Wortman J."/>
            <person name="Nusbaum C."/>
            <person name="Birren B."/>
        </authorList>
    </citation>
    <scope>NUCLEOTIDE SEQUENCE [LARGE SCALE GENOMIC DNA]</scope>
    <source>
        <strain evidence="2">NJM9701</strain>
    </source>
</reference>
<dbReference type="EMBL" id="KI913970">
    <property type="protein sequence ID" value="ETV98381.1"/>
    <property type="molecule type" value="Genomic_DNA"/>
</dbReference>
<feature type="region of interest" description="Disordered" evidence="1">
    <location>
        <begin position="105"/>
        <end position="125"/>
    </location>
</feature>
<dbReference type="AlphaFoldDB" id="A0A024TXN1"/>
<feature type="region of interest" description="Disordered" evidence="1">
    <location>
        <begin position="67"/>
        <end position="89"/>
    </location>
</feature>
<dbReference type="GeneID" id="20086120"/>
<evidence type="ECO:0000313" key="2">
    <source>
        <dbReference type="EMBL" id="ETV98381.1"/>
    </source>
</evidence>
<feature type="compositionally biased region" description="Basic and acidic residues" evidence="1">
    <location>
        <begin position="67"/>
        <end position="87"/>
    </location>
</feature>
<dbReference type="RefSeq" id="XP_008873256.1">
    <property type="nucleotide sequence ID" value="XM_008875034.1"/>
</dbReference>
<feature type="region of interest" description="Disordered" evidence="1">
    <location>
        <begin position="24"/>
        <end position="53"/>
    </location>
</feature>
<protein>
    <submittedName>
        <fullName evidence="2">Uncharacterized protein</fullName>
    </submittedName>
</protein>
<organism evidence="2">
    <name type="scientific">Aphanomyces invadans</name>
    <dbReference type="NCBI Taxonomy" id="157072"/>
    <lineage>
        <taxon>Eukaryota</taxon>
        <taxon>Sar</taxon>
        <taxon>Stramenopiles</taxon>
        <taxon>Oomycota</taxon>
        <taxon>Saprolegniomycetes</taxon>
        <taxon>Saprolegniales</taxon>
        <taxon>Verrucalvaceae</taxon>
        <taxon>Aphanomyces</taxon>
    </lineage>
</organism>
<evidence type="ECO:0000256" key="1">
    <source>
        <dbReference type="SAM" id="MobiDB-lite"/>
    </source>
</evidence>
<accession>A0A024TXN1</accession>